<dbReference type="PANTHER" id="PTHR11967:SF2">
    <property type="entry name" value="ALPHA-1-ACID GLYCOPROTEIN 1"/>
    <property type="match status" value="1"/>
</dbReference>
<keyword evidence="7" id="KW-1185">Reference proteome</keyword>
<comment type="subcellular location">
    <subcellularLocation>
        <location evidence="1">Secreted</location>
    </subcellularLocation>
</comment>
<protein>
    <recommendedName>
        <fullName evidence="8">Apolipoprotein M</fullName>
    </recommendedName>
</protein>
<dbReference type="GO" id="GO:0005576">
    <property type="term" value="C:extracellular region"/>
    <property type="evidence" value="ECO:0007669"/>
    <property type="project" value="UniProtKB-SubCell"/>
</dbReference>
<dbReference type="Proteomes" id="UP000261420">
    <property type="component" value="Unplaced"/>
</dbReference>
<evidence type="ECO:0000313" key="7">
    <source>
        <dbReference type="Proteomes" id="UP000261420"/>
    </source>
</evidence>
<dbReference type="InterPro" id="IPR012674">
    <property type="entry name" value="Calycin"/>
</dbReference>
<proteinExistence type="predicted"/>
<evidence type="ECO:0000256" key="2">
    <source>
        <dbReference type="ARBA" id="ARBA00022525"/>
    </source>
</evidence>
<name>A0A3B4T271_SERDU</name>
<keyword evidence="4" id="KW-0325">Glycoprotein</keyword>
<dbReference type="SUPFAM" id="SSF50814">
    <property type="entry name" value="Lipocalins"/>
    <property type="match status" value="2"/>
</dbReference>
<dbReference type="AlphaFoldDB" id="A0A3B4T271"/>
<evidence type="ECO:0000256" key="5">
    <source>
        <dbReference type="SAM" id="SignalP"/>
    </source>
</evidence>
<dbReference type="Gene3D" id="2.40.128.20">
    <property type="match status" value="2"/>
</dbReference>
<evidence type="ECO:0000313" key="6">
    <source>
        <dbReference type="Ensembl" id="ENSSDUP00000000165.1"/>
    </source>
</evidence>
<evidence type="ECO:0000256" key="4">
    <source>
        <dbReference type="ARBA" id="ARBA00023180"/>
    </source>
</evidence>
<dbReference type="PANTHER" id="PTHR11967">
    <property type="entry name" value="ALPHA-1-ACID GLYCOPROTEIN"/>
    <property type="match status" value="1"/>
</dbReference>
<organism evidence="6 7">
    <name type="scientific">Seriola dumerili</name>
    <name type="common">Greater amberjack</name>
    <name type="synonym">Caranx dumerili</name>
    <dbReference type="NCBI Taxonomy" id="41447"/>
    <lineage>
        <taxon>Eukaryota</taxon>
        <taxon>Metazoa</taxon>
        <taxon>Chordata</taxon>
        <taxon>Craniata</taxon>
        <taxon>Vertebrata</taxon>
        <taxon>Euteleostomi</taxon>
        <taxon>Actinopterygii</taxon>
        <taxon>Neopterygii</taxon>
        <taxon>Teleostei</taxon>
        <taxon>Neoteleostei</taxon>
        <taxon>Acanthomorphata</taxon>
        <taxon>Carangaria</taxon>
        <taxon>Carangiformes</taxon>
        <taxon>Carangidae</taxon>
        <taxon>Seriola</taxon>
    </lineage>
</organism>
<keyword evidence="3 5" id="KW-0732">Signal</keyword>
<dbReference type="Ensembl" id="ENSSDUT00000000198.1">
    <property type="protein sequence ID" value="ENSSDUP00000000165.1"/>
    <property type="gene ID" value="ENSSDUG00000000196.1"/>
</dbReference>
<evidence type="ECO:0008006" key="8">
    <source>
        <dbReference type="Google" id="ProtNLM"/>
    </source>
</evidence>
<reference evidence="6" key="2">
    <citation type="submission" date="2025-09" db="UniProtKB">
        <authorList>
            <consortium name="Ensembl"/>
        </authorList>
    </citation>
    <scope>IDENTIFICATION</scope>
</reference>
<evidence type="ECO:0000256" key="3">
    <source>
        <dbReference type="ARBA" id="ARBA00022729"/>
    </source>
</evidence>
<feature type="chain" id="PRO_5017269063" description="Apolipoprotein M" evidence="5">
    <location>
        <begin position="26"/>
        <end position="334"/>
    </location>
</feature>
<reference evidence="6" key="1">
    <citation type="submission" date="2025-08" db="UniProtKB">
        <authorList>
            <consortium name="Ensembl"/>
        </authorList>
    </citation>
    <scope>IDENTIFICATION</scope>
</reference>
<accession>A0A3B4T271</accession>
<evidence type="ECO:0000256" key="1">
    <source>
        <dbReference type="ARBA" id="ARBA00004613"/>
    </source>
</evidence>
<dbReference type="OMA" id="YMHSNIT"/>
<sequence>MISKYRVMFGVWLIVLLCSVSLSHSAPLACENLLQPLGHLDLNHLEGRRVLVGGSLSNLTLIDRLRRRDSATASFSSNASTANTNFRRSMLLDNKCHYASYNISLEGSSFTFDNGAVNTTFIRTSCHDCILLSFDVESGKRQHFYLFSRRRQLEQKEIDEFKAQVECLNMPPPVVMDPSKELCPEQTTTIAGGMSDTAHLEKFKTRDSATINYPNASETPITSFTRNFNFNDSCQHLQSNITLEGSGYSFHQHNITVTFLYTSCPDCLVMRFDDESKKPLRMYLFSRRREVEQKEIEEFSAQAGCLNMLPPAVMDPTKELCPDQVSRREEETEG</sequence>
<feature type="signal peptide" evidence="5">
    <location>
        <begin position="1"/>
        <end position="25"/>
    </location>
</feature>
<dbReference type="GeneTree" id="ENSGT00940000166223"/>
<keyword evidence="2" id="KW-0964">Secreted</keyword>